<reference evidence="2 3" key="1">
    <citation type="submission" date="2024-05" db="EMBL/GenBank/DDBJ databases">
        <title>A draft genome resource for the thread blight pathogen Marasmius tenuissimus strain MS-2.</title>
        <authorList>
            <person name="Yulfo-Soto G.E."/>
            <person name="Baruah I.K."/>
            <person name="Amoako-Attah I."/>
            <person name="Bukari Y."/>
            <person name="Meinhardt L.W."/>
            <person name="Bailey B.A."/>
            <person name="Cohen S.P."/>
        </authorList>
    </citation>
    <scope>NUCLEOTIDE SEQUENCE [LARGE SCALE GENOMIC DNA]</scope>
    <source>
        <strain evidence="2 3">MS-2</strain>
    </source>
</reference>
<proteinExistence type="predicted"/>
<gene>
    <name evidence="2" type="ORF">AAF712_009709</name>
</gene>
<keyword evidence="3" id="KW-1185">Reference proteome</keyword>
<evidence type="ECO:0000256" key="1">
    <source>
        <dbReference type="SAM" id="MobiDB-lite"/>
    </source>
</evidence>
<evidence type="ECO:0000313" key="3">
    <source>
        <dbReference type="Proteomes" id="UP001437256"/>
    </source>
</evidence>
<name>A0ABR2ZQ17_9AGAR</name>
<sequence length="446" mass="49196">MVLQGRKRREASAKWIQDAIANGPAPGERPIHPPRCILHGPNEFHDSELELKCGSVDRFVCKVPGCFVEFVLPKVRKMRQAPDNADTIQEPLDQDNDLEDLLTFQDPGDHQVKKEVKFSIKEEDDFDVEQDLQFVPSSQSSSLSLEDDGIEFLSISLSPSSSTVPTGSPTKASSPAVQSKGKSRQTSRGESRFQPAAAAPMHLNKGNVRLNPLFRMSVATSRKLIDSELAERVDQDYLTENRHAVHPAEDPASCEVLGPYRLDRYHQSLGVQGLIWENLYSSLTGDAVRALCSLLGAPEEAIFALHHQDVSCNACGSHFSLDGYNGHVVSGKCGSVLGEQSIQKKDISPNAVESIPQRTYPRDFDIETHPGARQAFRFSLRSPVAAAFLEWNSIMGVPADVWAVISTAYKVCETCNLARIFPEHKRHCDRAGVCMDPGQEEGTILH</sequence>
<accession>A0ABR2ZQ17</accession>
<evidence type="ECO:0000313" key="2">
    <source>
        <dbReference type="EMBL" id="KAL0063400.1"/>
    </source>
</evidence>
<comment type="caution">
    <text evidence="2">The sequence shown here is derived from an EMBL/GenBank/DDBJ whole genome shotgun (WGS) entry which is preliminary data.</text>
</comment>
<protein>
    <submittedName>
        <fullName evidence="2">Uncharacterized protein</fullName>
    </submittedName>
</protein>
<organism evidence="2 3">
    <name type="scientific">Marasmius tenuissimus</name>
    <dbReference type="NCBI Taxonomy" id="585030"/>
    <lineage>
        <taxon>Eukaryota</taxon>
        <taxon>Fungi</taxon>
        <taxon>Dikarya</taxon>
        <taxon>Basidiomycota</taxon>
        <taxon>Agaricomycotina</taxon>
        <taxon>Agaricomycetes</taxon>
        <taxon>Agaricomycetidae</taxon>
        <taxon>Agaricales</taxon>
        <taxon>Marasmiineae</taxon>
        <taxon>Marasmiaceae</taxon>
        <taxon>Marasmius</taxon>
    </lineage>
</organism>
<dbReference type="Proteomes" id="UP001437256">
    <property type="component" value="Unassembled WGS sequence"/>
</dbReference>
<dbReference type="EMBL" id="JBBXMP010000082">
    <property type="protein sequence ID" value="KAL0063400.1"/>
    <property type="molecule type" value="Genomic_DNA"/>
</dbReference>
<feature type="compositionally biased region" description="Low complexity" evidence="1">
    <location>
        <begin position="159"/>
        <end position="170"/>
    </location>
</feature>
<feature type="region of interest" description="Disordered" evidence="1">
    <location>
        <begin position="159"/>
        <end position="198"/>
    </location>
</feature>